<evidence type="ECO:0000259" key="3">
    <source>
        <dbReference type="PROSITE" id="PS51852"/>
    </source>
</evidence>
<dbReference type="PANTHER" id="PTHR46005:SF4">
    <property type="entry name" value="RHO GTPASE-ACTIVATING PROTEIN 190"/>
    <property type="match status" value="1"/>
</dbReference>
<dbReference type="InterPro" id="IPR000198">
    <property type="entry name" value="RhoGAP_dom"/>
</dbReference>
<evidence type="ECO:0000313" key="6">
    <source>
        <dbReference type="Proteomes" id="UP001201812"/>
    </source>
</evidence>
<dbReference type="SUPFAM" id="SSF48350">
    <property type="entry name" value="GTPase activation domain, GAP"/>
    <property type="match status" value="1"/>
</dbReference>
<feature type="region of interest" description="Disordered" evidence="1">
    <location>
        <begin position="1412"/>
        <end position="1433"/>
    </location>
</feature>
<feature type="domain" description="PG2 pseudoGTPase" evidence="4">
    <location>
        <begin position="853"/>
        <end position="1013"/>
    </location>
</feature>
<evidence type="ECO:0000256" key="1">
    <source>
        <dbReference type="SAM" id="MobiDB-lite"/>
    </source>
</evidence>
<sequence>MDTLRSNGSNASSIRSKNPSPALSKHSADERSRLLPTQARHNAASKPRHVNTLAIIGLSGADTVKGAAGVGKSTLCNRLVRPHFCDFNIEHCSYLSQADFACSRVINNDHWLYWGETELDADDYAGKTTHVRIIEQTVFLDDESFEPLGNHASRESRTEDYAKRALKTSLESPDKLMYICRDQLGQESDFICHPLPDAKTNVEAFCVVFDVSKIEGRPVQKQSAFVLQLLVQALKTKKPVFLVATKCDVADPEALREFYKLAQRKELKSAQIHTAEVSALQNVNIADFLYLVAYLADKSKNRPRMIPYSEALGYRNEKIARISYDFHELIATLLPCEEYPVKRGKVTWPILLADFDLSCHPVYEAFVAEFGPKTARLAFEEHERACREWWFEHDLNSRLPSLREVLRRMLDRSVLCNAKWEIIHAELEAHPEFDTYFQPLGRSLDRLSSGIGSCSSSSTHSQNYYDDRIPGEVLAKPEAQQLFQELQKELLDEISLERQAEKFRNLLAQKGAVTPGRSFKDARVMVEEIAAFERALPPDCAYRIYTTFQEDLKRQARRNFSELLLENIELFVDLVVDWRLHYSDLPMIGLNEKDNNLVHELLCQDKRYRDMNGLTDDRQNAISQFSSFVSLPLERHCAAGSLCADLVLPVAIDNQVHDQAKFLSVDLEIHGDLALAQEFVGAVKTITSPENVFNYNGYSVRFNAFVSPSLELENPYAAPLSSRVPTLIYLLNSAEEELFDRIHQAHFRNHRQRWIPPIFVQVCEPARFDSLPSLHQIGTKLAERFQGVFVGVSSVHQRSGSSSSSVMGHLHDRFNSTTSHYDDLSLHFRWEQITRVLREACSAQLDSGYYDLRVRLSLFCGDPFPAESVLMPFLDHASRSDASGRNFSMDVRLPLDQHNVRVSVNVCSYHNWLLSRWALNSFQGHILVYSPTRKASWRHAKTAARMLINSVDEVNEPSAFFTNNDVNKMLLKGSKLAEEIGCEFTAVSPTRNHASQVQTYVDFFQRLYKNPLLSADYYTISNPKRQRMSSSPSFVSSNTFTENNLNRHQKFYSSTKGSTLTGSARTLLSDYSNSSPSIGSRKDYLLDNHKTVEDRSFCTQCALSSLSTKNTQNGALEDCEASCSFVEVNSEGELASTMFSKEEAASICSHPRHTSMDSSTTTGKAVTPRNPSERGGSAIEARRKGIRPQSAIFSENSLQLMTSSVAADGSELRSSPMSMSGKAQRKLDKIISSFIQLRTSDDDHNTSKPIHTRNPLQRHNSIDKFTPPSSAEPIRCPLNKASPPVPPPKPANLLVQRSQTPIQRSLNGTPSIAHRPKNDQTSRFHNDVPLRLVINPALNGLRKGANALSRSMDSLVVPTVIAIEDEPVLSTASNGHAATILSANTSDYVGPNQYRPFRRQVSLRDRQRNLNKRSLFASPSRNQSTLTSPNVNFARRMASSWRKKKVDANKENSEVSDSGLKAGSVASSSAFSWLPHRSPKRQLRAKSEGSSQWESASKSSTQSVALAGSPSEDATLVSLCRNPDRLPVFLTKCLEFIESNGGMEMEGLYRVPGNQSQVAELEKAFRKSDKVDLRSINIPVHATATALKKFLDGLQEPLIPTKLDESPTSVSRNITECQEGRITRLRQAVEENIPPLNRHILRHLMQHFKRVADRSAANSMDMRNLSKVWGPTLFRPNFDSFEKMASSLARFEMAAYVMLTNCDSIFLPCSPT</sequence>
<dbReference type="EMBL" id="JAKKPZ010000002">
    <property type="protein sequence ID" value="KAI1726314.1"/>
    <property type="molecule type" value="Genomic_DNA"/>
</dbReference>
<evidence type="ECO:0000259" key="4">
    <source>
        <dbReference type="PROSITE" id="PS51853"/>
    </source>
</evidence>
<dbReference type="PROSITE" id="PS50238">
    <property type="entry name" value="RHOGAP"/>
    <property type="match status" value="1"/>
</dbReference>
<feature type="region of interest" description="Disordered" evidence="1">
    <location>
        <begin position="1147"/>
        <end position="1184"/>
    </location>
</feature>
<reference evidence="5" key="1">
    <citation type="submission" date="2022-01" db="EMBL/GenBank/DDBJ databases">
        <title>Genome Sequence Resource for Two Populations of Ditylenchus destructor, the Migratory Endoparasitic Phytonematode.</title>
        <authorList>
            <person name="Zhang H."/>
            <person name="Lin R."/>
            <person name="Xie B."/>
        </authorList>
    </citation>
    <scope>NUCLEOTIDE SEQUENCE</scope>
    <source>
        <strain evidence="5">BazhouSP</strain>
    </source>
</reference>
<dbReference type="Gene3D" id="1.10.555.10">
    <property type="entry name" value="Rho GTPase activation protein"/>
    <property type="match status" value="1"/>
</dbReference>
<feature type="compositionally biased region" description="Polar residues" evidence="1">
    <location>
        <begin position="1417"/>
        <end position="1431"/>
    </location>
</feature>
<feature type="compositionally biased region" description="Polar residues" evidence="1">
    <location>
        <begin position="1"/>
        <end position="21"/>
    </location>
</feature>
<evidence type="ECO:0000259" key="2">
    <source>
        <dbReference type="PROSITE" id="PS50238"/>
    </source>
</evidence>
<dbReference type="PROSITE" id="PS51853">
    <property type="entry name" value="PG2"/>
    <property type="match status" value="1"/>
</dbReference>
<dbReference type="GO" id="GO:0050770">
    <property type="term" value="P:regulation of axonogenesis"/>
    <property type="evidence" value="ECO:0007669"/>
    <property type="project" value="TreeGrafter"/>
</dbReference>
<comment type="caution">
    <text evidence="5">The sequence shown here is derived from an EMBL/GenBank/DDBJ whole genome shotgun (WGS) entry which is preliminary data.</text>
</comment>
<dbReference type="InterPro" id="IPR051978">
    <property type="entry name" value="Rho-GAP_domain"/>
</dbReference>
<dbReference type="InterPro" id="IPR039007">
    <property type="entry name" value="pG1"/>
</dbReference>
<dbReference type="GO" id="GO:0005829">
    <property type="term" value="C:cytosol"/>
    <property type="evidence" value="ECO:0007669"/>
    <property type="project" value="TreeGrafter"/>
</dbReference>
<feature type="region of interest" description="Disordered" evidence="1">
    <location>
        <begin position="1240"/>
        <end position="1262"/>
    </location>
</feature>
<name>A0AAD4NFH5_9BILA</name>
<dbReference type="InterPro" id="IPR008936">
    <property type="entry name" value="Rho_GTPase_activation_prot"/>
</dbReference>
<feature type="region of interest" description="Disordered" evidence="1">
    <location>
        <begin position="1476"/>
        <end position="1507"/>
    </location>
</feature>
<dbReference type="Gene3D" id="3.40.50.300">
    <property type="entry name" value="P-loop containing nucleotide triphosphate hydrolases"/>
    <property type="match status" value="1"/>
</dbReference>
<dbReference type="PANTHER" id="PTHR46005">
    <property type="entry name" value="RHO GTPASE-ACTIVATING PROTEIN 190"/>
    <property type="match status" value="1"/>
</dbReference>
<feature type="region of interest" description="Disordered" evidence="1">
    <location>
        <begin position="1304"/>
        <end position="1323"/>
    </location>
</feature>
<dbReference type="SMART" id="SM00324">
    <property type="entry name" value="RhoGAP"/>
    <property type="match status" value="1"/>
</dbReference>
<dbReference type="CDD" id="cd00882">
    <property type="entry name" value="Ras_like_GTPase"/>
    <property type="match status" value="1"/>
</dbReference>
<evidence type="ECO:0000313" key="5">
    <source>
        <dbReference type="EMBL" id="KAI1726314.1"/>
    </source>
</evidence>
<dbReference type="GO" id="GO:0007266">
    <property type="term" value="P:Rho protein signal transduction"/>
    <property type="evidence" value="ECO:0007669"/>
    <property type="project" value="TreeGrafter"/>
</dbReference>
<dbReference type="InterPro" id="IPR039006">
    <property type="entry name" value="RhoGAP_pG2"/>
</dbReference>
<dbReference type="Proteomes" id="UP001201812">
    <property type="component" value="Unassembled WGS sequence"/>
</dbReference>
<feature type="domain" description="Rho-GAP" evidence="2">
    <location>
        <begin position="1514"/>
        <end position="1706"/>
    </location>
</feature>
<dbReference type="Pfam" id="PF19518">
    <property type="entry name" value="RhoGAP_pG1_pG2"/>
    <property type="match status" value="1"/>
</dbReference>
<proteinExistence type="predicted"/>
<dbReference type="PROSITE" id="PS51852">
    <property type="entry name" value="PG1"/>
    <property type="match status" value="1"/>
</dbReference>
<accession>A0AAD4NFH5</accession>
<organism evidence="5 6">
    <name type="scientific">Ditylenchus destructor</name>
    <dbReference type="NCBI Taxonomy" id="166010"/>
    <lineage>
        <taxon>Eukaryota</taxon>
        <taxon>Metazoa</taxon>
        <taxon>Ecdysozoa</taxon>
        <taxon>Nematoda</taxon>
        <taxon>Chromadorea</taxon>
        <taxon>Rhabditida</taxon>
        <taxon>Tylenchina</taxon>
        <taxon>Tylenchomorpha</taxon>
        <taxon>Sphaerularioidea</taxon>
        <taxon>Anguinidae</taxon>
        <taxon>Anguininae</taxon>
        <taxon>Ditylenchus</taxon>
    </lineage>
</organism>
<dbReference type="Pfam" id="PF00620">
    <property type="entry name" value="RhoGAP"/>
    <property type="match status" value="1"/>
</dbReference>
<feature type="compositionally biased region" description="Polar residues" evidence="1">
    <location>
        <begin position="1488"/>
        <end position="1504"/>
    </location>
</feature>
<dbReference type="InterPro" id="IPR045786">
    <property type="entry name" value="RhoGAP_pG1_pG2"/>
</dbReference>
<dbReference type="GO" id="GO:0008361">
    <property type="term" value="P:regulation of cell size"/>
    <property type="evidence" value="ECO:0007669"/>
    <property type="project" value="TreeGrafter"/>
</dbReference>
<feature type="region of interest" description="Disordered" evidence="1">
    <location>
        <begin position="1442"/>
        <end position="1461"/>
    </location>
</feature>
<dbReference type="GO" id="GO:0005096">
    <property type="term" value="F:GTPase activator activity"/>
    <property type="evidence" value="ECO:0007669"/>
    <property type="project" value="TreeGrafter"/>
</dbReference>
<keyword evidence="6" id="KW-1185">Reference proteome</keyword>
<feature type="region of interest" description="Disordered" evidence="1">
    <location>
        <begin position="1"/>
        <end position="31"/>
    </location>
</feature>
<dbReference type="InterPro" id="IPR027417">
    <property type="entry name" value="P-loop_NTPase"/>
</dbReference>
<gene>
    <name evidence="5" type="ORF">DdX_03028</name>
</gene>
<feature type="domain" description="PG1 pseudoGTPase" evidence="3">
    <location>
        <begin position="659"/>
        <end position="826"/>
    </location>
</feature>
<dbReference type="SUPFAM" id="SSF52540">
    <property type="entry name" value="P-loop containing nucleoside triphosphate hydrolases"/>
    <property type="match status" value="1"/>
</dbReference>
<protein>
    <submittedName>
        <fullName evidence="5">RhoGAP domain-containing protein</fullName>
    </submittedName>
</protein>